<dbReference type="InterPro" id="IPR016024">
    <property type="entry name" value="ARM-type_fold"/>
</dbReference>
<comment type="caution">
    <text evidence="9">The sequence shown here is derived from an EMBL/GenBank/DDBJ whole genome shotgun (WGS) entry which is preliminary data.</text>
</comment>
<feature type="region of interest" description="Disordered" evidence="7">
    <location>
        <begin position="236"/>
        <end position="269"/>
    </location>
</feature>
<keyword evidence="10" id="KW-1185">Reference proteome</keyword>
<dbReference type="PROSITE" id="PS50077">
    <property type="entry name" value="HEAT_REPEAT"/>
    <property type="match status" value="1"/>
</dbReference>
<comment type="subcellular location">
    <subcellularLocation>
        <location evidence="1">Cytoplasm</location>
        <location evidence="1">Cytoskeleton</location>
    </subcellularLocation>
</comment>
<dbReference type="STRING" id="34508.A0A4U8UNA6"/>
<evidence type="ECO:0000256" key="5">
    <source>
        <dbReference type="ARBA" id="ARBA00025722"/>
    </source>
</evidence>
<feature type="region of interest" description="Disordered" evidence="7">
    <location>
        <begin position="667"/>
        <end position="843"/>
    </location>
</feature>
<accession>A0A4U8UNA6</accession>
<keyword evidence="4" id="KW-0206">Cytoskeleton</keyword>
<feature type="region of interest" description="Disordered" evidence="7">
    <location>
        <begin position="529"/>
        <end position="550"/>
    </location>
</feature>
<dbReference type="GO" id="GO:0005856">
    <property type="term" value="C:cytoskeleton"/>
    <property type="evidence" value="ECO:0007669"/>
    <property type="project" value="UniProtKB-SubCell"/>
</dbReference>
<dbReference type="InterPro" id="IPR011989">
    <property type="entry name" value="ARM-like"/>
</dbReference>
<proteinExistence type="inferred from homology"/>
<dbReference type="Pfam" id="PF21041">
    <property type="entry name" value="XMAP215_CLASP_TOG"/>
    <property type="match status" value="1"/>
</dbReference>
<dbReference type="SMART" id="SM01349">
    <property type="entry name" value="TOG"/>
    <property type="match status" value="2"/>
</dbReference>
<dbReference type="InterPro" id="IPR045110">
    <property type="entry name" value="XMAP215"/>
</dbReference>
<dbReference type="GO" id="GO:0046785">
    <property type="term" value="P:microtubule polymerization"/>
    <property type="evidence" value="ECO:0007669"/>
    <property type="project" value="InterPro"/>
</dbReference>
<dbReference type="GO" id="GO:0051010">
    <property type="term" value="F:microtubule plus-end binding"/>
    <property type="evidence" value="ECO:0007669"/>
    <property type="project" value="InterPro"/>
</dbReference>
<feature type="compositionally biased region" description="Basic and acidic residues" evidence="7">
    <location>
        <begin position="674"/>
        <end position="690"/>
    </location>
</feature>
<dbReference type="InterPro" id="IPR034085">
    <property type="entry name" value="TOG"/>
</dbReference>
<dbReference type="InterPro" id="IPR021133">
    <property type="entry name" value="HEAT_type_2"/>
</dbReference>
<keyword evidence="3" id="KW-0677">Repeat</keyword>
<comment type="similarity">
    <text evidence="5">Belongs to the TOG/XMAP215 family.</text>
</comment>
<dbReference type="InterPro" id="IPR048491">
    <property type="entry name" value="XMAP215_CLASP_TOG"/>
</dbReference>
<dbReference type="FunFam" id="1.25.10.10:FF:000019">
    <property type="entry name" value="Cytoskeleton-associated protein 5"/>
    <property type="match status" value="1"/>
</dbReference>
<evidence type="ECO:0000256" key="4">
    <source>
        <dbReference type="ARBA" id="ARBA00023212"/>
    </source>
</evidence>
<evidence type="ECO:0000256" key="2">
    <source>
        <dbReference type="ARBA" id="ARBA00022490"/>
    </source>
</evidence>
<evidence type="ECO:0000256" key="3">
    <source>
        <dbReference type="ARBA" id="ARBA00022737"/>
    </source>
</evidence>
<dbReference type="Gene3D" id="1.25.10.10">
    <property type="entry name" value="Leucine-rich Repeat Variant"/>
    <property type="match status" value="2"/>
</dbReference>
<feature type="domain" description="TOG" evidence="8">
    <location>
        <begin position="4"/>
        <end position="223"/>
    </location>
</feature>
<keyword evidence="2" id="KW-0963">Cytoplasm</keyword>
<feature type="compositionally biased region" description="Polar residues" evidence="7">
    <location>
        <begin position="816"/>
        <end position="836"/>
    </location>
</feature>
<dbReference type="EMBL" id="AZBU02000001">
    <property type="protein sequence ID" value="TMS34564.1"/>
    <property type="molecule type" value="Genomic_DNA"/>
</dbReference>
<dbReference type="SUPFAM" id="SSF48371">
    <property type="entry name" value="ARM repeat"/>
    <property type="match status" value="1"/>
</dbReference>
<evidence type="ECO:0000256" key="7">
    <source>
        <dbReference type="SAM" id="MobiDB-lite"/>
    </source>
</evidence>
<dbReference type="PANTHER" id="PTHR12609">
    <property type="entry name" value="MICROTUBULE ASSOCIATED PROTEIN XMAP215"/>
    <property type="match status" value="1"/>
</dbReference>
<feature type="repeat" description="HEAT" evidence="6">
    <location>
        <begin position="440"/>
        <end position="478"/>
    </location>
</feature>
<evidence type="ECO:0000259" key="8">
    <source>
        <dbReference type="SMART" id="SM01349"/>
    </source>
</evidence>
<feature type="compositionally biased region" description="Polar residues" evidence="7">
    <location>
        <begin position="792"/>
        <end position="801"/>
    </location>
</feature>
<evidence type="ECO:0000256" key="6">
    <source>
        <dbReference type="PROSITE-ProRule" id="PRU00103"/>
    </source>
</evidence>
<gene>
    <name evidence="9" type="ORF">L596_002129</name>
</gene>
<organism evidence="9 10">
    <name type="scientific">Steinernema carpocapsae</name>
    <name type="common">Entomopathogenic nematode</name>
    <dbReference type="NCBI Taxonomy" id="34508"/>
    <lineage>
        <taxon>Eukaryota</taxon>
        <taxon>Metazoa</taxon>
        <taxon>Ecdysozoa</taxon>
        <taxon>Nematoda</taxon>
        <taxon>Chromadorea</taxon>
        <taxon>Rhabditida</taxon>
        <taxon>Tylenchina</taxon>
        <taxon>Panagrolaimomorpha</taxon>
        <taxon>Strongyloidoidea</taxon>
        <taxon>Steinernematidae</taxon>
        <taxon>Steinernema</taxon>
    </lineage>
</organism>
<reference evidence="9 10" key="1">
    <citation type="journal article" date="2015" name="Genome Biol.">
        <title>Comparative genomics of Steinernema reveals deeply conserved gene regulatory networks.</title>
        <authorList>
            <person name="Dillman A.R."/>
            <person name="Macchietto M."/>
            <person name="Porter C.F."/>
            <person name="Rogers A."/>
            <person name="Williams B."/>
            <person name="Antoshechkin I."/>
            <person name="Lee M.M."/>
            <person name="Goodwin Z."/>
            <person name="Lu X."/>
            <person name="Lewis E.E."/>
            <person name="Goodrich-Blair H."/>
            <person name="Stock S.P."/>
            <person name="Adams B.J."/>
            <person name="Sternberg P.W."/>
            <person name="Mortazavi A."/>
        </authorList>
    </citation>
    <scope>NUCLEOTIDE SEQUENCE [LARGE SCALE GENOMIC DNA]</scope>
    <source>
        <strain evidence="9 10">ALL</strain>
    </source>
</reference>
<name>A0A4U8UNA6_STECR</name>
<reference evidence="9 10" key="2">
    <citation type="journal article" date="2019" name="G3 (Bethesda)">
        <title>Hybrid Assembly of the Genome of the Entomopathogenic Nematode Steinernema carpocapsae Identifies the X-Chromosome.</title>
        <authorList>
            <person name="Serra L."/>
            <person name="Macchietto M."/>
            <person name="Macias-Munoz A."/>
            <person name="McGill C.J."/>
            <person name="Rodriguez I.M."/>
            <person name="Rodriguez B."/>
            <person name="Murad R."/>
            <person name="Mortazavi A."/>
        </authorList>
    </citation>
    <scope>NUCLEOTIDE SEQUENCE [LARGE SCALE GENOMIC DNA]</scope>
    <source>
        <strain evidence="9 10">ALL</strain>
    </source>
</reference>
<evidence type="ECO:0000313" key="10">
    <source>
        <dbReference type="Proteomes" id="UP000298663"/>
    </source>
</evidence>
<dbReference type="GO" id="GO:0030951">
    <property type="term" value="P:establishment or maintenance of microtubule cytoskeleton polarity"/>
    <property type="evidence" value="ECO:0007669"/>
    <property type="project" value="InterPro"/>
</dbReference>
<dbReference type="GO" id="GO:0061863">
    <property type="term" value="F:microtubule plus end polymerase"/>
    <property type="evidence" value="ECO:0007669"/>
    <property type="project" value="InterPro"/>
</dbReference>
<dbReference type="GO" id="GO:0007051">
    <property type="term" value="P:spindle organization"/>
    <property type="evidence" value="ECO:0007669"/>
    <property type="project" value="InterPro"/>
</dbReference>
<protein>
    <recommendedName>
        <fullName evidence="8">TOG domain-containing protein</fullName>
    </recommendedName>
</protein>
<dbReference type="Proteomes" id="UP000298663">
    <property type="component" value="Unassembled WGS sequence"/>
</dbReference>
<evidence type="ECO:0000313" key="9">
    <source>
        <dbReference type="EMBL" id="TMS34564.1"/>
    </source>
</evidence>
<dbReference type="OrthoDB" id="205662at2759"/>
<evidence type="ECO:0000256" key="1">
    <source>
        <dbReference type="ARBA" id="ARBA00004245"/>
    </source>
</evidence>
<sequence>MNTDLIRDWLSPQNINVSSSKWAERKDAFTALRFLLSCGKDVQFRKEYTVVYDVLKKGCLDVNINVSTEAIKAAKASIDYFGMNSIQLSLTLGPVLLEKLKEKRIQIREPLMKCLESLIDLEALKKPNVDQKIGINSAIYYGFALERSFPAQIIKKLGGDIVKMTTDADPKVRDSSLKALGGLGRLLSAGKTMQSIMNDLSDSPIKDITKKLVKIDEYQIQANALAVELYTKKNKKKQERNDQAEIEDAGSVEERDGTAEIGESDPWNSLPAETITSQLSTTFFDHLTSKKWAERRDSLESLITILRTTPKLDPNVVLYNKLMGELKEIVAKDTNTAVVTSALLALRLLSSGLRNNFASFWKGIGPHAVMRLKEKKVRDLVASLMDEVFNWIRVESSEELISNGLKSANPQVKTECGLFLHRYINQHSADTCHIGMVKPFVPQLLKLTADSDEKVRDASLAALGSIARCVGYEEAKKSVFGTLCDDTLKMKKLQAFHKSAVEVYGERAAPYIKNLYAPKRTTTQHIGHLENGTKHVSPPTSPSNGQVRSPRTTTYVIRRNASPVTSAASSPSTLTYVIRRNASPVTSTASTGPSIVDKNFVDTTSSHTSNKSTIVVKRPGREATAMISSGTSTIAVRRISDPATSLTVGSASSTIIVHAPTVSTASSDTSAHIAEGKRPPVSRYRPDRPAAAKSAEINVATRAKPTGPRYRPGPPASYRRPANHSESMKTNAEAIPAPKPVTIAPPSVTVGTARPAPTVRNRPTAPTPAVVQPNIVARPLHTQVRNDEHLTSPGQARSTSAIPLPQRARSDLGRSMTPTPRSATSSRIPSVVNSGSRRAVHKE</sequence>
<feature type="domain" description="TOG" evidence="8">
    <location>
        <begin position="268"/>
        <end position="509"/>
    </location>
</feature>
<dbReference type="AlphaFoldDB" id="A0A4U8UNA6"/>